<protein>
    <submittedName>
        <fullName evidence="3">Sulfatase domain-containing protein</fullName>
    </submittedName>
</protein>
<evidence type="ECO:0000313" key="1">
    <source>
        <dbReference type="EMBL" id="VDD74921.1"/>
    </source>
</evidence>
<keyword evidence="2" id="KW-1185">Reference proteome</keyword>
<name>A0A0R3U321_MESCO</name>
<dbReference type="CDD" id="cd16021">
    <property type="entry name" value="ALP_like"/>
    <property type="match status" value="1"/>
</dbReference>
<evidence type="ECO:0000313" key="2">
    <source>
        <dbReference type="Proteomes" id="UP000267029"/>
    </source>
</evidence>
<proteinExistence type="predicted"/>
<evidence type="ECO:0000313" key="3">
    <source>
        <dbReference type="WBParaSite" id="MCU_004665-RB"/>
    </source>
</evidence>
<dbReference type="PANTHER" id="PTHR10974">
    <property type="entry name" value="FI08016P-RELATED"/>
    <property type="match status" value="1"/>
</dbReference>
<dbReference type="AlphaFoldDB" id="A0A0R3U321"/>
<dbReference type="OrthoDB" id="413313at2759"/>
<dbReference type="Gene3D" id="3.40.720.10">
    <property type="entry name" value="Alkaline Phosphatase, subunit A"/>
    <property type="match status" value="1"/>
</dbReference>
<dbReference type="PANTHER" id="PTHR10974:SF1">
    <property type="entry name" value="FI08016P-RELATED"/>
    <property type="match status" value="1"/>
</dbReference>
<dbReference type="Proteomes" id="UP000267029">
    <property type="component" value="Unassembled WGS sequence"/>
</dbReference>
<reference evidence="3" key="2">
    <citation type="submission" date="2019-11" db="UniProtKB">
        <authorList>
            <consortium name="WormBaseParasite"/>
        </authorList>
    </citation>
    <scope>IDENTIFICATION</scope>
</reference>
<organism evidence="3">
    <name type="scientific">Mesocestoides corti</name>
    <name type="common">Flatworm</name>
    <dbReference type="NCBI Taxonomy" id="53468"/>
    <lineage>
        <taxon>Eukaryota</taxon>
        <taxon>Metazoa</taxon>
        <taxon>Spiralia</taxon>
        <taxon>Lophotrochozoa</taxon>
        <taxon>Platyhelminthes</taxon>
        <taxon>Cestoda</taxon>
        <taxon>Eucestoda</taxon>
        <taxon>Cyclophyllidea</taxon>
        <taxon>Mesocestoididae</taxon>
        <taxon>Mesocestoides</taxon>
    </lineage>
</organism>
<dbReference type="InterPro" id="IPR004245">
    <property type="entry name" value="DUF229"/>
</dbReference>
<dbReference type="WBParaSite" id="MCU_004665-RB">
    <property type="protein sequence ID" value="MCU_004665-RB"/>
    <property type="gene ID" value="MCU_004665"/>
</dbReference>
<sequence length="702" mass="79330">MRVRVRRQVLATAFIAPIFFLVYAFSRQERALPLYPEGPSEDCRIPSLVLNLSDSDSLVPVTQHVDCNANGLRFTIEKPREQIDADGILPKNAWLDHGALNIVPESGRFQCDAFPIYRLDEYRSVYGNPLVDVSSGYRPLHPQFMLLCQPRSNVLSSRNYTWDADLLLTQRRFYFCGSRQVMDGVNYNTTAPNVLLLGVDSLSRLAWQRYLPKTLDKFNSLIETRGAVFPKYHVVGDGTTSNLLALLTGHFEQELPESRRFKLRIVEGQGGLVHGLVSEEGDYKGAETTPLDKFPWIWSEFKERGGYVTHFIEDSPNWGTFQYRLQGFGNRMPPVDSYARPCLVAAAQDEARYGKLLGCTASTPTHKLLLESLREFFYANANRPRFSLTFLSEMIHEEPSMARAVDEDLADLLQQIDEDDAHGRGEFANTIVVLFSDHGARMGKARLSLQGKLEERLPMLGILFPRRLAHQWSDELNVLRDNSDRLCSPFDVHATLQHLISGVVKPPEGRGQSLFTPLPRERTCREAGIATYWCTCARWVALAPNLAGVWPSEVNRAVTTTLDAVNSAIRVLVADNGKMDNGGKVTKIVGVCEKLELAEVISAEVSMISHDVVNFKGTADRDGRIPLFDREGGDQKATLALRLHLRVKQKDAHFEVLLYRDANGNFQRPDLEEIRRLDAYEDHANCLDPQRWSHARRLCICR</sequence>
<dbReference type="STRING" id="53468.A0A0R3U321"/>
<accession>A0A0R3U321</accession>
<gene>
    <name evidence="1" type="ORF">MCOS_LOCUS924</name>
</gene>
<reference evidence="1 2" key="1">
    <citation type="submission" date="2018-10" db="EMBL/GenBank/DDBJ databases">
        <authorList>
            <consortium name="Pathogen Informatics"/>
        </authorList>
    </citation>
    <scope>NUCLEOTIDE SEQUENCE [LARGE SCALE GENOMIC DNA]</scope>
</reference>
<dbReference type="GO" id="GO:0005615">
    <property type="term" value="C:extracellular space"/>
    <property type="evidence" value="ECO:0007669"/>
    <property type="project" value="TreeGrafter"/>
</dbReference>
<dbReference type="Pfam" id="PF02995">
    <property type="entry name" value="DUF229"/>
    <property type="match status" value="1"/>
</dbReference>
<dbReference type="SUPFAM" id="SSF53649">
    <property type="entry name" value="Alkaline phosphatase-like"/>
    <property type="match status" value="1"/>
</dbReference>
<dbReference type="InterPro" id="IPR017850">
    <property type="entry name" value="Alkaline_phosphatase_core_sf"/>
</dbReference>
<dbReference type="EMBL" id="UXSR01000098">
    <property type="protein sequence ID" value="VDD74921.1"/>
    <property type="molecule type" value="Genomic_DNA"/>
</dbReference>